<reference evidence="9" key="1">
    <citation type="journal article" date="2023" name="Mar. Drugs">
        <title>Gemmata algarum, a Novel Planctomycete Isolated from an Algal Mat, Displays Antimicrobial Activity.</title>
        <authorList>
            <person name="Kumar G."/>
            <person name="Kallscheuer N."/>
            <person name="Kashif M."/>
            <person name="Ahamad S."/>
            <person name="Jagadeeshwari U."/>
            <person name="Pannikurungottu S."/>
            <person name="Haufschild T."/>
            <person name="Kabuu M."/>
            <person name="Sasikala C."/>
            <person name="Jogler C."/>
            <person name="Ramana C."/>
        </authorList>
    </citation>
    <scope>NUCLEOTIDE SEQUENCE [LARGE SCALE GENOMIC DNA]</scope>
    <source>
        <strain evidence="9">JC673</strain>
    </source>
</reference>
<dbReference type="InterPro" id="IPR036259">
    <property type="entry name" value="MFS_trans_sf"/>
</dbReference>
<sequence>MSLPAPGADGLPSLSPVTRWLVLAVAAIGFLFDTYELLMLPLIGAPAIAELLGVPPNNPQVREWLGYILWAAAVCGGVFGLAGGLLIDRFGRKRIMILSILLYSFSPVAAAFSTSVWMFALFRCTTFIGVCVEFVAAITWLAELFEDKRTRELAIGWTQAFASVGGLVVTGANTLARTYADRLPAIPVPEPFDSHAFWRYTLLTGLVPGVLILLLMPFVPESRVWLARKRAGTLRRPRFAELFSPELRRVTLVSTALSACAYAAAFGALQLTPTQVVPGLPSLVEQQKQLKPLREEATELNSQLNETQAKLRAQFASVAGLEDVVNARSVAQRDLRKARERIEAAKKAEQQPPADAEPQVQAAQAKLKELTGRLNEVTKEHTEARQLVLDREATLQKLGANRGKQAEPDQQIRDKGDLMQFWQEMGGLVGRILLAALLVVILNRRVLLRVFQVPGLVAFPLTYYFLFRDQPDLFAFGVFVCGLCTVSQFSYLGEYLPKAFPVHLRGTGGSFATNVGGRMVGTSASFVTTSLVAPLVTGGTFVQVATGAAIVGTVVYLLGVLLSFALPTPKEEGHVSPSQPGAAAPEKSV</sequence>
<dbReference type="Gene3D" id="1.20.1250.20">
    <property type="entry name" value="MFS general substrate transporter like domains"/>
    <property type="match status" value="2"/>
</dbReference>
<feature type="transmembrane region" description="Helical" evidence="6">
    <location>
        <begin position="64"/>
        <end position="87"/>
    </location>
</feature>
<keyword evidence="5" id="KW-0175">Coiled coil</keyword>
<feature type="transmembrane region" description="Helical" evidence="6">
    <location>
        <begin position="196"/>
        <end position="219"/>
    </location>
</feature>
<feature type="transmembrane region" description="Helical" evidence="6">
    <location>
        <begin position="20"/>
        <end position="44"/>
    </location>
</feature>
<keyword evidence="4 6" id="KW-0472">Membrane</keyword>
<proteinExistence type="predicted"/>
<dbReference type="Pfam" id="PF07690">
    <property type="entry name" value="MFS_1"/>
    <property type="match status" value="1"/>
</dbReference>
<evidence type="ECO:0000256" key="5">
    <source>
        <dbReference type="SAM" id="Coils"/>
    </source>
</evidence>
<evidence type="ECO:0000256" key="4">
    <source>
        <dbReference type="ARBA" id="ARBA00023136"/>
    </source>
</evidence>
<keyword evidence="2 6" id="KW-0812">Transmembrane</keyword>
<feature type="transmembrane region" description="Helical" evidence="6">
    <location>
        <begin position="120"/>
        <end position="142"/>
    </location>
</feature>
<comment type="caution">
    <text evidence="8">The sequence shown here is derived from an EMBL/GenBank/DDBJ whole genome shotgun (WGS) entry which is preliminary data.</text>
</comment>
<comment type="subcellular location">
    <subcellularLocation>
        <location evidence="1">Membrane</location>
        <topology evidence="1">Multi-pass membrane protein</topology>
    </subcellularLocation>
</comment>
<evidence type="ECO:0000256" key="6">
    <source>
        <dbReference type="SAM" id="Phobius"/>
    </source>
</evidence>
<feature type="transmembrane region" description="Helical" evidence="6">
    <location>
        <begin position="421"/>
        <end position="441"/>
    </location>
</feature>
<keyword evidence="3 6" id="KW-1133">Transmembrane helix</keyword>
<dbReference type="EMBL" id="JAXBLV010000122">
    <property type="protein sequence ID" value="MDY3559666.1"/>
    <property type="molecule type" value="Genomic_DNA"/>
</dbReference>
<feature type="transmembrane region" description="Helical" evidence="6">
    <location>
        <begin position="447"/>
        <end position="466"/>
    </location>
</feature>
<dbReference type="InterPro" id="IPR020846">
    <property type="entry name" value="MFS_dom"/>
</dbReference>
<evidence type="ECO:0000256" key="3">
    <source>
        <dbReference type="ARBA" id="ARBA00022989"/>
    </source>
</evidence>
<dbReference type="SUPFAM" id="SSF103473">
    <property type="entry name" value="MFS general substrate transporter"/>
    <property type="match status" value="2"/>
</dbReference>
<organism evidence="8 9">
    <name type="scientific">Gemmata algarum</name>
    <dbReference type="NCBI Taxonomy" id="2975278"/>
    <lineage>
        <taxon>Bacteria</taxon>
        <taxon>Pseudomonadati</taxon>
        <taxon>Planctomycetota</taxon>
        <taxon>Planctomycetia</taxon>
        <taxon>Gemmatales</taxon>
        <taxon>Gemmataceae</taxon>
        <taxon>Gemmata</taxon>
    </lineage>
</organism>
<feature type="transmembrane region" description="Helical" evidence="6">
    <location>
        <begin position="154"/>
        <end position="176"/>
    </location>
</feature>
<dbReference type="RefSeq" id="WP_261188119.1">
    <property type="nucleotide sequence ID" value="NZ_JAXBLV010000122.1"/>
</dbReference>
<dbReference type="PROSITE" id="PS50850">
    <property type="entry name" value="MFS"/>
    <property type="match status" value="1"/>
</dbReference>
<feature type="transmembrane region" description="Helical" evidence="6">
    <location>
        <begin position="94"/>
        <end position="114"/>
    </location>
</feature>
<dbReference type="InterPro" id="IPR011701">
    <property type="entry name" value="MFS"/>
</dbReference>
<dbReference type="InterPro" id="IPR005829">
    <property type="entry name" value="Sugar_transporter_CS"/>
</dbReference>
<dbReference type="Proteomes" id="UP001272242">
    <property type="component" value="Unassembled WGS sequence"/>
</dbReference>
<feature type="coiled-coil region" evidence="5">
    <location>
        <begin position="283"/>
        <end position="387"/>
    </location>
</feature>
<evidence type="ECO:0000313" key="8">
    <source>
        <dbReference type="EMBL" id="MDY3559666.1"/>
    </source>
</evidence>
<feature type="transmembrane region" description="Helical" evidence="6">
    <location>
        <begin position="541"/>
        <end position="566"/>
    </location>
</feature>
<gene>
    <name evidence="8" type="ORF">R5W23_000677</name>
</gene>
<evidence type="ECO:0000259" key="7">
    <source>
        <dbReference type="PROSITE" id="PS50850"/>
    </source>
</evidence>
<dbReference type="PANTHER" id="PTHR23508:SF10">
    <property type="entry name" value="CARBOXYLIC ACID TRANSPORTER PROTEIN HOMOLOG"/>
    <property type="match status" value="1"/>
</dbReference>
<dbReference type="PROSITE" id="PS00216">
    <property type="entry name" value="SUGAR_TRANSPORT_1"/>
    <property type="match status" value="1"/>
</dbReference>
<evidence type="ECO:0000256" key="2">
    <source>
        <dbReference type="ARBA" id="ARBA00022692"/>
    </source>
</evidence>
<evidence type="ECO:0000256" key="1">
    <source>
        <dbReference type="ARBA" id="ARBA00004141"/>
    </source>
</evidence>
<feature type="domain" description="Major facilitator superfamily (MFS) profile" evidence="7">
    <location>
        <begin position="22"/>
        <end position="571"/>
    </location>
</feature>
<accession>A0ABU5EWW1</accession>
<name>A0ABU5EWW1_9BACT</name>
<dbReference type="PANTHER" id="PTHR23508">
    <property type="entry name" value="CARBOXYLIC ACID TRANSPORTER PROTEIN HOMOLOG"/>
    <property type="match status" value="1"/>
</dbReference>
<protein>
    <submittedName>
        <fullName evidence="8">MFS transporter</fullName>
    </submittedName>
</protein>
<evidence type="ECO:0000313" key="9">
    <source>
        <dbReference type="Proteomes" id="UP001272242"/>
    </source>
</evidence>
<keyword evidence="9" id="KW-1185">Reference proteome</keyword>
<feature type="transmembrane region" description="Helical" evidence="6">
    <location>
        <begin position="473"/>
        <end position="492"/>
    </location>
</feature>